<keyword evidence="1" id="KW-0813">Transport</keyword>
<evidence type="ECO:0000313" key="5">
    <source>
        <dbReference type="EMBL" id="KIY21475.1"/>
    </source>
</evidence>
<dbReference type="InterPro" id="IPR003593">
    <property type="entry name" value="AAA+_ATPase"/>
</dbReference>
<sequence>MRNEWIRMEGLSKHYSATKKVIDIHLVINKSEIFALCGGNGAGKSTLIKMLTGMMKPTTGKVLLEGRDLDLRSHEYKKQFSYMPDEMLFPRHLTGREVLAFFARLRGIGDDKVNDALQQVGLFEVRDTQIKHYSKGMQQRLSLAQALLPDVPLRILDEPTNGLDPFWVFRFKEIIQEEKRQGKTIFFTTHILSLVEELADRAAFLEEGQLKLCDTVDSLVHQNGIYIPLEKIFFKSPS</sequence>
<dbReference type="RefSeq" id="WP_044394484.1">
    <property type="nucleotide sequence ID" value="NZ_JXIQ01000104.1"/>
</dbReference>
<feature type="domain" description="ABC transporter" evidence="4">
    <location>
        <begin position="6"/>
        <end position="232"/>
    </location>
</feature>
<evidence type="ECO:0000256" key="2">
    <source>
        <dbReference type="ARBA" id="ARBA00022741"/>
    </source>
</evidence>
<dbReference type="PROSITE" id="PS50893">
    <property type="entry name" value="ABC_TRANSPORTER_2"/>
    <property type="match status" value="1"/>
</dbReference>
<dbReference type="GO" id="GO:0016887">
    <property type="term" value="F:ATP hydrolysis activity"/>
    <property type="evidence" value="ECO:0007669"/>
    <property type="project" value="InterPro"/>
</dbReference>
<dbReference type="InterPro" id="IPR051782">
    <property type="entry name" value="ABC_Transporter_VariousFunc"/>
</dbReference>
<dbReference type="PROSITE" id="PS00211">
    <property type="entry name" value="ABC_TRANSPORTER_1"/>
    <property type="match status" value="1"/>
</dbReference>
<evidence type="ECO:0000256" key="3">
    <source>
        <dbReference type="ARBA" id="ARBA00022840"/>
    </source>
</evidence>
<dbReference type="InterPro" id="IPR003439">
    <property type="entry name" value="ABC_transporter-like_ATP-bd"/>
</dbReference>
<evidence type="ECO:0000259" key="4">
    <source>
        <dbReference type="PROSITE" id="PS50893"/>
    </source>
</evidence>
<dbReference type="Proteomes" id="UP000032512">
    <property type="component" value="Unassembled WGS sequence"/>
</dbReference>
<organism evidence="5 6">
    <name type="scientific">Mesobacillus subterraneus</name>
    <dbReference type="NCBI Taxonomy" id="285983"/>
    <lineage>
        <taxon>Bacteria</taxon>
        <taxon>Bacillati</taxon>
        <taxon>Bacillota</taxon>
        <taxon>Bacilli</taxon>
        <taxon>Bacillales</taxon>
        <taxon>Bacillaceae</taxon>
        <taxon>Mesobacillus</taxon>
    </lineage>
</organism>
<dbReference type="AlphaFoldDB" id="A0A0D6Z802"/>
<comment type="caution">
    <text evidence="5">The sequence shown here is derived from an EMBL/GenBank/DDBJ whole genome shotgun (WGS) entry which is preliminary data.</text>
</comment>
<name>A0A0D6Z802_9BACI</name>
<proteinExistence type="predicted"/>
<keyword evidence="6" id="KW-1185">Reference proteome</keyword>
<keyword evidence="3 5" id="KW-0067">ATP-binding</keyword>
<evidence type="ECO:0000256" key="1">
    <source>
        <dbReference type="ARBA" id="ARBA00022448"/>
    </source>
</evidence>
<dbReference type="InterPro" id="IPR027417">
    <property type="entry name" value="P-loop_NTPase"/>
</dbReference>
<dbReference type="PANTHER" id="PTHR42939">
    <property type="entry name" value="ABC TRANSPORTER ATP-BINDING PROTEIN ALBC-RELATED"/>
    <property type="match status" value="1"/>
</dbReference>
<reference evidence="5 6" key="1">
    <citation type="submission" date="2015-01" db="EMBL/GenBank/DDBJ databases">
        <title>Draft genome sequences of the supercritical CO2 tolerant bacteria Bacillus subterraneus MITOT1 and Bacillus cereus MIT0214.</title>
        <authorList>
            <person name="Peet K.C."/>
            <person name="Thompson J.R."/>
        </authorList>
    </citation>
    <scope>NUCLEOTIDE SEQUENCE [LARGE SCALE GENOMIC DNA]</scope>
    <source>
        <strain evidence="5 6">MITOT1</strain>
    </source>
</reference>
<dbReference type="Pfam" id="PF00005">
    <property type="entry name" value="ABC_tran"/>
    <property type="match status" value="1"/>
</dbReference>
<protein>
    <submittedName>
        <fullName evidence="5">ABC transporter ATP-binding protein</fullName>
    </submittedName>
</protein>
<dbReference type="GO" id="GO:0005524">
    <property type="term" value="F:ATP binding"/>
    <property type="evidence" value="ECO:0007669"/>
    <property type="project" value="UniProtKB-KW"/>
</dbReference>
<gene>
    <name evidence="5" type="ORF">UB32_13490</name>
</gene>
<dbReference type="SMART" id="SM00382">
    <property type="entry name" value="AAA"/>
    <property type="match status" value="1"/>
</dbReference>
<dbReference type="Gene3D" id="3.40.50.300">
    <property type="entry name" value="P-loop containing nucleotide triphosphate hydrolases"/>
    <property type="match status" value="1"/>
</dbReference>
<accession>A0A0D6Z802</accession>
<keyword evidence="2" id="KW-0547">Nucleotide-binding</keyword>
<dbReference type="SUPFAM" id="SSF52540">
    <property type="entry name" value="P-loop containing nucleoside triphosphate hydrolases"/>
    <property type="match status" value="1"/>
</dbReference>
<dbReference type="EMBL" id="JXIQ01000104">
    <property type="protein sequence ID" value="KIY21475.1"/>
    <property type="molecule type" value="Genomic_DNA"/>
</dbReference>
<dbReference type="PANTHER" id="PTHR42939:SF1">
    <property type="entry name" value="ABC TRANSPORTER ATP-BINDING PROTEIN ALBC-RELATED"/>
    <property type="match status" value="1"/>
</dbReference>
<dbReference type="InterPro" id="IPR017871">
    <property type="entry name" value="ABC_transporter-like_CS"/>
</dbReference>
<evidence type="ECO:0000313" key="6">
    <source>
        <dbReference type="Proteomes" id="UP000032512"/>
    </source>
</evidence>
<dbReference type="PATRIC" id="fig|285983.3.peg.1489"/>
<dbReference type="CDD" id="cd03230">
    <property type="entry name" value="ABC_DR_subfamily_A"/>
    <property type="match status" value="1"/>
</dbReference>